<dbReference type="GO" id="GO:0009432">
    <property type="term" value="P:SOS response"/>
    <property type="evidence" value="ECO:0007669"/>
    <property type="project" value="TreeGrafter"/>
</dbReference>
<evidence type="ECO:0000256" key="10">
    <source>
        <dbReference type="SAM" id="Coils"/>
    </source>
</evidence>
<comment type="function">
    <text evidence="1 9">May be involved in recombinational repair of damaged DNA.</text>
</comment>
<dbReference type="RefSeq" id="WP_045107130.1">
    <property type="nucleotide sequence ID" value="NZ_LN681225.1"/>
</dbReference>
<dbReference type="OrthoDB" id="9806954at2"/>
<reference evidence="13" key="1">
    <citation type="submission" date="2014-09" db="EMBL/GenBank/DDBJ databases">
        <authorList>
            <person name="Gomez-Valero L."/>
        </authorList>
    </citation>
    <scope>NUCLEOTIDE SEQUENCE [LARGE SCALE GENOMIC DNA]</scope>
    <source>
        <strain evidence="13">ATCC35250</strain>
    </source>
</reference>
<evidence type="ECO:0000256" key="8">
    <source>
        <dbReference type="ARBA" id="ARBA00033408"/>
    </source>
</evidence>
<dbReference type="GO" id="GO:0006310">
    <property type="term" value="P:DNA recombination"/>
    <property type="evidence" value="ECO:0007669"/>
    <property type="project" value="InterPro"/>
</dbReference>
<dbReference type="STRING" id="449.LHA_3058"/>
<evidence type="ECO:0000256" key="4">
    <source>
        <dbReference type="ARBA" id="ARBA00022741"/>
    </source>
</evidence>
<dbReference type="Gene3D" id="3.40.50.300">
    <property type="entry name" value="P-loop containing nucleotide triphosphate hydrolases"/>
    <property type="match status" value="2"/>
</dbReference>
<dbReference type="NCBIfam" id="NF008121">
    <property type="entry name" value="PRK10869.1"/>
    <property type="match status" value="1"/>
</dbReference>
<dbReference type="Proteomes" id="UP000032803">
    <property type="component" value="Chromosome I"/>
</dbReference>
<dbReference type="PIRSF" id="PIRSF003128">
    <property type="entry name" value="RecN"/>
    <property type="match status" value="1"/>
</dbReference>
<feature type="coiled-coil region" evidence="10">
    <location>
        <begin position="319"/>
        <end position="356"/>
    </location>
</feature>
<organism evidence="12 13">
    <name type="scientific">Legionella hackeliae</name>
    <dbReference type="NCBI Taxonomy" id="449"/>
    <lineage>
        <taxon>Bacteria</taxon>
        <taxon>Pseudomonadati</taxon>
        <taxon>Pseudomonadota</taxon>
        <taxon>Gammaproteobacteria</taxon>
        <taxon>Legionellales</taxon>
        <taxon>Legionellaceae</taxon>
        <taxon>Legionella</taxon>
    </lineage>
</organism>
<evidence type="ECO:0000259" key="11">
    <source>
        <dbReference type="Pfam" id="PF02463"/>
    </source>
</evidence>
<keyword evidence="6" id="KW-0067">ATP-binding</keyword>
<dbReference type="AlphaFoldDB" id="A0A0A8UY37"/>
<feature type="domain" description="RecF/RecN/SMC N-terminal" evidence="11">
    <location>
        <begin position="1"/>
        <end position="509"/>
    </location>
</feature>
<evidence type="ECO:0000256" key="6">
    <source>
        <dbReference type="ARBA" id="ARBA00022840"/>
    </source>
</evidence>
<dbReference type="GO" id="GO:0006281">
    <property type="term" value="P:DNA repair"/>
    <property type="evidence" value="ECO:0007669"/>
    <property type="project" value="UniProtKB-KW"/>
</dbReference>
<accession>A0A0A8UY37</accession>
<dbReference type="HOGENOM" id="CLU_018297_3_1_6"/>
<evidence type="ECO:0000256" key="5">
    <source>
        <dbReference type="ARBA" id="ARBA00022763"/>
    </source>
</evidence>
<keyword evidence="7 9" id="KW-0234">DNA repair</keyword>
<dbReference type="InterPro" id="IPR027417">
    <property type="entry name" value="P-loop_NTPase"/>
</dbReference>
<evidence type="ECO:0000256" key="2">
    <source>
        <dbReference type="ARBA" id="ARBA00009441"/>
    </source>
</evidence>
<dbReference type="PANTHER" id="PTHR11059">
    <property type="entry name" value="DNA REPAIR PROTEIN RECN"/>
    <property type="match status" value="1"/>
</dbReference>
<evidence type="ECO:0000256" key="1">
    <source>
        <dbReference type="ARBA" id="ARBA00003618"/>
    </source>
</evidence>
<evidence type="ECO:0000313" key="12">
    <source>
        <dbReference type="EMBL" id="CEK12047.1"/>
    </source>
</evidence>
<dbReference type="KEGG" id="lha:LHA_3058"/>
<evidence type="ECO:0000256" key="3">
    <source>
        <dbReference type="ARBA" id="ARBA00021315"/>
    </source>
</evidence>
<keyword evidence="13" id="KW-1185">Reference proteome</keyword>
<name>A0A0A8UY37_LEGHA</name>
<sequence length="555" mass="62491">MLTTLRIENFAIVKKLELDLSAGMTAFTGETGAGKSIMIDALMLALGDRADASVVRAGEEKCDINASFHIEHDSPPAKWLRENDLDTEDGNVILRRVFYAEGRSKSYINGHPFPLQKVKELSEMLVHIHGQHQHQTLLQHTTHREQLDRYAGHFALLDEVQQLYKKCQKIKQELDALNNRSNDNDKIVLLKFQIEELAALNLQGKEMQSLHEEHQLLHHACDYLQNTQRIVHLLNADDESNICQGLNQILQLLQELPQENSAIKNSCELINSALIQCEETLDEVKQFSEQVQLDPERLKDVETRMSMLHQMSRKYHVDVNNLADHLVHLQTQLEQLEDAENRSATLEKDYQEQLKAFERAALKLRSSRETAAKKLAAEITTTIQQLGMPKGYISIEITPLEKMQAHGLDKVEYNVCTNPGMAPDSMAKIASGGELSRISLAIQMITAQRGSTPTLLFDEVDVGIGGATAALVGQLLRKLGERLQVFCVTHQPQVASCAHQHYIVEKHSDNQQTYSRIVALDNQEKINEIARMLGGLTITEQTRSHAKELLAQAHA</sequence>
<evidence type="ECO:0000256" key="9">
    <source>
        <dbReference type="PIRNR" id="PIRNR003128"/>
    </source>
</evidence>
<evidence type="ECO:0000313" key="13">
    <source>
        <dbReference type="Proteomes" id="UP000032803"/>
    </source>
</evidence>
<dbReference type="InterPro" id="IPR004604">
    <property type="entry name" value="DNA_recomb/repair_RecN"/>
</dbReference>
<dbReference type="NCBIfam" id="TIGR00634">
    <property type="entry name" value="recN"/>
    <property type="match status" value="1"/>
</dbReference>
<protein>
    <recommendedName>
        <fullName evidence="3 9">DNA repair protein RecN</fullName>
    </recommendedName>
    <alternativeName>
        <fullName evidence="8 9">Recombination protein N</fullName>
    </alternativeName>
</protein>
<dbReference type="GO" id="GO:0043590">
    <property type="term" value="C:bacterial nucleoid"/>
    <property type="evidence" value="ECO:0007669"/>
    <property type="project" value="TreeGrafter"/>
</dbReference>
<dbReference type="PATRIC" id="fig|449.7.peg.1592"/>
<gene>
    <name evidence="12" type="primary">recN</name>
    <name evidence="12" type="ORF">LHA_3058</name>
</gene>
<dbReference type="SUPFAM" id="SSF52540">
    <property type="entry name" value="P-loop containing nucleoside triphosphate hydrolases"/>
    <property type="match status" value="1"/>
</dbReference>
<dbReference type="Pfam" id="PF02463">
    <property type="entry name" value="SMC_N"/>
    <property type="match status" value="1"/>
</dbReference>
<evidence type="ECO:0000256" key="7">
    <source>
        <dbReference type="ARBA" id="ARBA00023204"/>
    </source>
</evidence>
<dbReference type="CDD" id="cd03241">
    <property type="entry name" value="ABC_RecN"/>
    <property type="match status" value="2"/>
</dbReference>
<dbReference type="InterPro" id="IPR003395">
    <property type="entry name" value="RecF/RecN/SMC_N"/>
</dbReference>
<proteinExistence type="inferred from homology"/>
<dbReference type="FunFam" id="3.40.50.300:FF:000319">
    <property type="entry name" value="DNA repair protein RecN"/>
    <property type="match status" value="1"/>
</dbReference>
<keyword evidence="10" id="KW-0175">Coiled coil</keyword>
<dbReference type="EMBL" id="LN681225">
    <property type="protein sequence ID" value="CEK12047.1"/>
    <property type="molecule type" value="Genomic_DNA"/>
</dbReference>
<dbReference type="FunFam" id="3.40.50.300:FF:000356">
    <property type="entry name" value="DNA repair protein RecN"/>
    <property type="match status" value="1"/>
</dbReference>
<keyword evidence="4" id="KW-0547">Nucleotide-binding</keyword>
<comment type="similarity">
    <text evidence="2 9">Belongs to the RecN family.</text>
</comment>
<keyword evidence="5 9" id="KW-0227">DNA damage</keyword>
<dbReference type="PANTHER" id="PTHR11059:SF0">
    <property type="entry name" value="DNA REPAIR PROTEIN RECN"/>
    <property type="match status" value="1"/>
</dbReference>
<dbReference type="GO" id="GO:0005524">
    <property type="term" value="F:ATP binding"/>
    <property type="evidence" value="ECO:0007669"/>
    <property type="project" value="UniProtKB-KW"/>
</dbReference>